<dbReference type="KEGG" id="afx:JZ786_00015"/>
<dbReference type="InterPro" id="IPR004839">
    <property type="entry name" value="Aminotransferase_I/II_large"/>
</dbReference>
<dbReference type="AlphaFoldDB" id="A0A9X7W195"/>
<evidence type="ECO:0000259" key="3">
    <source>
        <dbReference type="Pfam" id="PF00155"/>
    </source>
</evidence>
<evidence type="ECO:0000313" key="5">
    <source>
        <dbReference type="Proteomes" id="UP000663505"/>
    </source>
</evidence>
<keyword evidence="4" id="KW-0808">Transferase</keyword>
<dbReference type="InterPro" id="IPR015422">
    <property type="entry name" value="PyrdxlP-dep_Trfase_small"/>
</dbReference>
<evidence type="ECO:0000256" key="2">
    <source>
        <dbReference type="ARBA" id="ARBA00022898"/>
    </source>
</evidence>
<dbReference type="SUPFAM" id="SSF53383">
    <property type="entry name" value="PLP-dependent transferases"/>
    <property type="match status" value="1"/>
</dbReference>
<evidence type="ECO:0000256" key="1">
    <source>
        <dbReference type="ARBA" id="ARBA00001933"/>
    </source>
</evidence>
<dbReference type="PANTHER" id="PTHR42885">
    <property type="entry name" value="HISTIDINOL-PHOSPHATE AMINOTRANSFERASE-RELATED"/>
    <property type="match status" value="1"/>
</dbReference>
<proteinExistence type="predicted"/>
<evidence type="ECO:0000313" key="4">
    <source>
        <dbReference type="EMBL" id="QSO47498.1"/>
    </source>
</evidence>
<reference evidence="4 5" key="1">
    <citation type="submission" date="2021-02" db="EMBL/GenBank/DDBJ databases">
        <title>Alicyclobacillus curvatus sp. nov. and Alicyclobacillus mengziensis sp. nov., two acidophilic bacteria isolated from acid mine drainage.</title>
        <authorList>
            <person name="Huang Y."/>
        </authorList>
    </citation>
    <scope>NUCLEOTIDE SEQUENCE [LARGE SCALE GENOMIC DNA]</scope>
    <source>
        <strain evidence="4 5">S30H14</strain>
    </source>
</reference>
<dbReference type="Pfam" id="PF00155">
    <property type="entry name" value="Aminotran_1_2"/>
    <property type="match status" value="1"/>
</dbReference>
<comment type="cofactor">
    <cofactor evidence="1">
        <name>pyridoxal 5'-phosphate</name>
        <dbReference type="ChEBI" id="CHEBI:597326"/>
    </cofactor>
</comment>
<accession>A0A9X7W195</accession>
<dbReference type="GO" id="GO:0008483">
    <property type="term" value="F:transaminase activity"/>
    <property type="evidence" value="ECO:0007669"/>
    <property type="project" value="UniProtKB-KW"/>
</dbReference>
<dbReference type="Gene3D" id="3.90.1150.10">
    <property type="entry name" value="Aspartate Aminotransferase, domain 1"/>
    <property type="match status" value="1"/>
</dbReference>
<protein>
    <submittedName>
        <fullName evidence="4">Pyridoxal phosphate-dependent class II aminotransferase</fullName>
    </submittedName>
</protein>
<dbReference type="GO" id="GO:0030170">
    <property type="term" value="F:pyridoxal phosphate binding"/>
    <property type="evidence" value="ECO:0007669"/>
    <property type="project" value="InterPro"/>
</dbReference>
<gene>
    <name evidence="4" type="ORF">JZ786_00015</name>
</gene>
<dbReference type="CDD" id="cd00609">
    <property type="entry name" value="AAT_like"/>
    <property type="match status" value="1"/>
</dbReference>
<feature type="domain" description="Aminotransferase class I/classII large" evidence="3">
    <location>
        <begin position="19"/>
        <end position="356"/>
    </location>
</feature>
<dbReference type="PANTHER" id="PTHR42885:SF1">
    <property type="entry name" value="THREONINE-PHOSPHATE DECARBOXYLASE"/>
    <property type="match status" value="1"/>
</dbReference>
<dbReference type="EMBL" id="CP071182">
    <property type="protein sequence ID" value="QSO47498.1"/>
    <property type="molecule type" value="Genomic_DNA"/>
</dbReference>
<dbReference type="RefSeq" id="WP_206656845.1">
    <property type="nucleotide sequence ID" value="NZ_CP071182.1"/>
</dbReference>
<keyword evidence="5" id="KW-1185">Reference proteome</keyword>
<name>A0A9X7W195_9BACL</name>
<sequence>MHGGRIYEYAEKSGRSSDHVFDFSANINPMGPPKSVMTAIRGALGGIRHYPDARHIKVIQAICSKYPIAAAQSVFCGNGASEVIDLTIRALAPRRVFLFEPAFAEYQQAAERVRAEVVHIPLFAGASFGESLTDLGELLHDIVSRSRPNDLVVINNPHNPTGLCWRREEFIRFVDKLGEREAVVLVDESFMDFRPDESERTVMPDTEHLKNLIVVRSATKMYAIPGLRFGFGVAHADLVRKIEVNRDRWSVNHLAQAAAIAAYQDEKFVRETWDWLQAEQQFVLETWGKHRAVQLYIPSVNYFLIHVREDLPVESIFARLEREGIFVRRCGNFRGLGAFDIRIAIRSREDNERMWNAFVERL</sequence>
<organism evidence="4 5">
    <name type="scientific">Alicyclobacillus mengziensis</name>
    <dbReference type="NCBI Taxonomy" id="2931921"/>
    <lineage>
        <taxon>Bacteria</taxon>
        <taxon>Bacillati</taxon>
        <taxon>Bacillota</taxon>
        <taxon>Bacilli</taxon>
        <taxon>Bacillales</taxon>
        <taxon>Alicyclobacillaceae</taxon>
        <taxon>Alicyclobacillus</taxon>
    </lineage>
</organism>
<dbReference type="Proteomes" id="UP000663505">
    <property type="component" value="Chromosome"/>
</dbReference>
<dbReference type="InterPro" id="IPR015421">
    <property type="entry name" value="PyrdxlP-dep_Trfase_major"/>
</dbReference>
<dbReference type="InterPro" id="IPR015424">
    <property type="entry name" value="PyrdxlP-dep_Trfase"/>
</dbReference>
<keyword evidence="2" id="KW-0663">Pyridoxal phosphate</keyword>
<dbReference type="Gene3D" id="3.40.640.10">
    <property type="entry name" value="Type I PLP-dependent aspartate aminotransferase-like (Major domain)"/>
    <property type="match status" value="1"/>
</dbReference>
<keyword evidence="4" id="KW-0032">Aminotransferase</keyword>